<evidence type="ECO:0000313" key="2">
    <source>
        <dbReference type="Proteomes" id="UP000595814"/>
    </source>
</evidence>
<name>A0AC61MPY1_9FIRM</name>
<dbReference type="EMBL" id="CP066744">
    <property type="protein sequence ID" value="QQK07584.1"/>
    <property type="molecule type" value="Genomic_DNA"/>
</dbReference>
<sequence length="282" mass="32105">MKINIVTDTTATLPLEFIDKENINVFPIYYTFEGEEYQEPDPTRYDIFYEKLVGSKNFPTTSQPPFGLLIKVFKKALEDNPDAVIVMPISEKLSGTYDSCLLAKDMIGDDRIHIINVKTTTLNLKRMVEYLVELRKLDLPVEEIINRLYLHRKHQEVYFIPETLEYLKRGGRLSKVSATVGDVLSIKPIISVLEDGSLGLVDKARGYNKAIGKIVSFVPEDIKYMAIAYVYKKDKAYKLYEEMREKYPHINVVIEEVSPAIGSHIGPGTVGLLFGTYLNLNV</sequence>
<evidence type="ECO:0000313" key="1">
    <source>
        <dbReference type="EMBL" id="QQK07584.1"/>
    </source>
</evidence>
<keyword evidence="2" id="KW-1185">Reference proteome</keyword>
<protein>
    <submittedName>
        <fullName evidence="1">DegV family protein</fullName>
    </submittedName>
</protein>
<organism evidence="1 2">
    <name type="scientific">Miniphocaeibacter halophilus</name>
    <dbReference type="NCBI Taxonomy" id="2931922"/>
    <lineage>
        <taxon>Bacteria</taxon>
        <taxon>Bacillati</taxon>
        <taxon>Bacillota</taxon>
        <taxon>Tissierellia</taxon>
        <taxon>Tissierellales</taxon>
        <taxon>Peptoniphilaceae</taxon>
        <taxon>Miniphocaeibacter</taxon>
    </lineage>
</organism>
<dbReference type="Proteomes" id="UP000595814">
    <property type="component" value="Chromosome"/>
</dbReference>
<proteinExistence type="predicted"/>
<reference evidence="1 2" key="1">
    <citation type="journal article" date="2022" name="Int. J. Syst. Evol. Microbiol.">
        <title>Miniphocaeibacter halophilus sp. nov., an ammonium-tolerant acetate-producing bacterium isolated from a biogas system.</title>
        <authorList>
            <person name="Schnurer A."/>
            <person name="Singh A."/>
            <person name="Bi S."/>
            <person name="Qiao W."/>
            <person name="Westerholm M."/>
        </authorList>
    </citation>
    <scope>NUCLEOTIDE SEQUENCE [LARGE SCALE GENOMIC DNA]</scope>
    <source>
        <strain evidence="1 2">AMB_01</strain>
    </source>
</reference>
<accession>A0AC61MPY1</accession>
<gene>
    <name evidence="1" type="ORF">JFY71_09845</name>
</gene>